<dbReference type="OrthoDB" id="1466726at2"/>
<accession>A0A2G0CBK6</accession>
<dbReference type="SUPFAM" id="SSF48452">
    <property type="entry name" value="TPR-like"/>
    <property type="match status" value="1"/>
</dbReference>
<name>A0A2G0CBK6_9BACT</name>
<proteinExistence type="predicted"/>
<dbReference type="Proteomes" id="UP000226437">
    <property type="component" value="Unassembled WGS sequence"/>
</dbReference>
<protein>
    <recommendedName>
        <fullName evidence="4">Tetratricopeptide repeat protein</fullName>
    </recommendedName>
</protein>
<comment type="caution">
    <text evidence="2">The sequence shown here is derived from an EMBL/GenBank/DDBJ whole genome shotgun (WGS) entry which is preliminary data.</text>
</comment>
<dbReference type="EMBL" id="PDLO01000009">
    <property type="protein sequence ID" value="PHK97317.1"/>
    <property type="molecule type" value="Genomic_DNA"/>
</dbReference>
<evidence type="ECO:0000313" key="3">
    <source>
        <dbReference type="Proteomes" id="UP000226437"/>
    </source>
</evidence>
<gene>
    <name evidence="2" type="ORF">CGL56_16050</name>
</gene>
<dbReference type="AlphaFoldDB" id="A0A2G0CBK6"/>
<evidence type="ECO:0008006" key="4">
    <source>
        <dbReference type="Google" id="ProtNLM"/>
    </source>
</evidence>
<dbReference type="Gene3D" id="1.25.40.10">
    <property type="entry name" value="Tetratricopeptide repeat domain"/>
    <property type="match status" value="1"/>
</dbReference>
<dbReference type="RefSeq" id="WP_099107601.1">
    <property type="nucleotide sequence ID" value="NZ_JAATJF010000003.1"/>
</dbReference>
<evidence type="ECO:0000313" key="2">
    <source>
        <dbReference type="EMBL" id="PHK97317.1"/>
    </source>
</evidence>
<reference evidence="2 3" key="1">
    <citation type="submission" date="2017-10" db="EMBL/GenBank/DDBJ databases">
        <title>The draft genome sequence of Lewinella marina KCTC 32374.</title>
        <authorList>
            <person name="Wang K."/>
        </authorList>
    </citation>
    <scope>NUCLEOTIDE SEQUENCE [LARGE SCALE GENOMIC DNA]</scope>
    <source>
        <strain evidence="2 3">MKG-38</strain>
    </source>
</reference>
<keyword evidence="1" id="KW-0732">Signal</keyword>
<dbReference type="InterPro" id="IPR011990">
    <property type="entry name" value="TPR-like_helical_dom_sf"/>
</dbReference>
<sequence length="494" mass="56203">MRNTLLCCCLLLVALPSSAAEYHYHFGREAKAVYQDVMRLELDLAEAGVRHLKKTEPRNLAAYHLESYIDFFRLYLSGDEGLDAALAQRFDQRVAKLEQGDSNSPYYHYALAEVRLHRSLIELRFERHLAAFRQLNRAYKHLRDNVDRFPDFLLTYKDLGLLHAAVGSIPPQYKWGVELLSSLSGTVNQGRRELKRALTDTASPFHLETQVLYAFMELHLADRPELAYKAVKPLGLRPAENNLHCFILATLAMRTDRNAEAIALLEKQQRGGTVADFPYLDFLLGQAKLRNLNPQARIHFKSFLLRYPGRHFREEALQKIAWSYLLQGDEVTYHRTMREIEGGSRDGGDENAIREAAHDRAPNLHLLRARLLFDGGYFTRARAELDAVNTNTLTAEEKLEHRYRTGRVLDGLGDAAGALSFYERTIDLGRDHPAYYACNAALQAGLLEEKRGNEAVAARYFRTCLSINPAEYRIGLHMMAKAGLDRVGGSLKKR</sequence>
<feature type="signal peptide" evidence="1">
    <location>
        <begin position="1"/>
        <end position="19"/>
    </location>
</feature>
<organism evidence="2 3">
    <name type="scientific">Neolewinella marina</name>
    <dbReference type="NCBI Taxonomy" id="438751"/>
    <lineage>
        <taxon>Bacteria</taxon>
        <taxon>Pseudomonadati</taxon>
        <taxon>Bacteroidota</taxon>
        <taxon>Saprospiria</taxon>
        <taxon>Saprospirales</taxon>
        <taxon>Lewinellaceae</taxon>
        <taxon>Neolewinella</taxon>
    </lineage>
</organism>
<evidence type="ECO:0000256" key="1">
    <source>
        <dbReference type="SAM" id="SignalP"/>
    </source>
</evidence>
<feature type="chain" id="PRO_5013968272" description="Tetratricopeptide repeat protein" evidence="1">
    <location>
        <begin position="20"/>
        <end position="494"/>
    </location>
</feature>
<keyword evidence="3" id="KW-1185">Reference proteome</keyword>